<feature type="transmembrane region" description="Helical" evidence="1">
    <location>
        <begin position="118"/>
        <end position="137"/>
    </location>
</feature>
<dbReference type="AlphaFoldDB" id="A0A9X1IG05"/>
<accession>A0A9X1IG05</accession>
<feature type="transmembrane region" description="Helical" evidence="1">
    <location>
        <begin position="244"/>
        <end position="268"/>
    </location>
</feature>
<evidence type="ECO:0008006" key="4">
    <source>
        <dbReference type="Google" id="ProtNLM"/>
    </source>
</evidence>
<keyword evidence="1" id="KW-0812">Transmembrane</keyword>
<evidence type="ECO:0000313" key="3">
    <source>
        <dbReference type="Proteomes" id="UP001139311"/>
    </source>
</evidence>
<feature type="transmembrane region" description="Helical" evidence="1">
    <location>
        <begin position="149"/>
        <end position="171"/>
    </location>
</feature>
<feature type="transmembrane region" description="Helical" evidence="1">
    <location>
        <begin position="35"/>
        <end position="53"/>
    </location>
</feature>
<keyword evidence="1" id="KW-1133">Transmembrane helix</keyword>
<dbReference type="InterPro" id="IPR038770">
    <property type="entry name" value="Na+/solute_symporter_sf"/>
</dbReference>
<dbReference type="EMBL" id="JAJAQI010000027">
    <property type="protein sequence ID" value="MCB4823501.1"/>
    <property type="molecule type" value="Genomic_DNA"/>
</dbReference>
<evidence type="ECO:0000256" key="1">
    <source>
        <dbReference type="SAM" id="Phobius"/>
    </source>
</evidence>
<keyword evidence="1" id="KW-0472">Membrane</keyword>
<proteinExistence type="predicted"/>
<feature type="transmembrane region" description="Helical" evidence="1">
    <location>
        <begin position="88"/>
        <end position="112"/>
    </location>
</feature>
<reference evidence="2" key="1">
    <citation type="submission" date="2021-10" db="EMBL/GenBank/DDBJ databases">
        <title>Roseicella aerolatum sp. nov., isolated from aerosols of e-waste dismantling site.</title>
        <authorList>
            <person name="Qin T."/>
        </authorList>
    </citation>
    <scope>NUCLEOTIDE SEQUENCE</scope>
    <source>
        <strain evidence="2">GB24</strain>
    </source>
</reference>
<feature type="transmembrane region" description="Helical" evidence="1">
    <location>
        <begin position="177"/>
        <end position="200"/>
    </location>
</feature>
<dbReference type="RefSeq" id="WP_226610307.1">
    <property type="nucleotide sequence ID" value="NZ_JAJAQI010000027.1"/>
</dbReference>
<sequence length="331" mass="34281">MRTAVDIEREANSSNRFGCPLSRIPRVLAWSARHGTVLLATSIFLGIAIAPLAEALRPVVTPAVALLMTLVLLRIEPAQVVAWLRRPLLVLGLSAWVLLACPLMAFAVMQAVGLDGPLGAGLVLGASACAAVSAPALARMLALDAEISLVVSVATTALLPFTAPPLALGLLGLDLAISIPGLMLRLLLIVGLPALLAALIRQVAGPARMTRAGTALDGLVVLVLVVFAFGVMDGVQARLLADPLWVLGGIGLALAGNLGLNAMTALALLPLGRRIALAAGMLAGTRNQAIFLAVLPAATDPGVLLFFALSQVPMFISPFLLRPIYARLWRG</sequence>
<evidence type="ECO:0000313" key="2">
    <source>
        <dbReference type="EMBL" id="MCB4823501.1"/>
    </source>
</evidence>
<dbReference type="Proteomes" id="UP001139311">
    <property type="component" value="Unassembled WGS sequence"/>
</dbReference>
<comment type="caution">
    <text evidence="2">The sequence shown here is derived from an EMBL/GenBank/DDBJ whole genome shotgun (WGS) entry which is preliminary data.</text>
</comment>
<feature type="transmembrane region" description="Helical" evidence="1">
    <location>
        <begin position="59"/>
        <end position="76"/>
    </location>
</feature>
<organism evidence="2 3">
    <name type="scientific">Roseicella aerolata</name>
    <dbReference type="NCBI Taxonomy" id="2883479"/>
    <lineage>
        <taxon>Bacteria</taxon>
        <taxon>Pseudomonadati</taxon>
        <taxon>Pseudomonadota</taxon>
        <taxon>Alphaproteobacteria</taxon>
        <taxon>Acetobacterales</taxon>
        <taxon>Roseomonadaceae</taxon>
        <taxon>Roseicella</taxon>
    </lineage>
</organism>
<keyword evidence="3" id="KW-1185">Reference proteome</keyword>
<dbReference type="Gene3D" id="1.20.1530.20">
    <property type="match status" value="1"/>
</dbReference>
<feature type="transmembrane region" description="Helical" evidence="1">
    <location>
        <begin position="212"/>
        <end position="232"/>
    </location>
</feature>
<protein>
    <recommendedName>
        <fullName evidence="4">Bile acid:sodium symporter</fullName>
    </recommendedName>
</protein>
<gene>
    <name evidence="2" type="ORF">LHA35_17360</name>
</gene>
<name>A0A9X1IG05_9PROT</name>